<dbReference type="GO" id="GO:0004066">
    <property type="term" value="F:asparagine synthase (glutamine-hydrolyzing) activity"/>
    <property type="evidence" value="ECO:0007669"/>
    <property type="project" value="UniProtKB-EC"/>
</dbReference>
<dbReference type="InterPro" id="IPR051786">
    <property type="entry name" value="ASN_synthetase/amidase"/>
</dbReference>
<keyword evidence="2" id="KW-0436">Ligase</keyword>
<dbReference type="CDD" id="cd01991">
    <property type="entry name" value="Asn_synthase_B_C"/>
    <property type="match status" value="1"/>
</dbReference>
<reference evidence="2 3" key="1">
    <citation type="journal article" date="2012" name="Environ. Microbiol.">
        <title>The genome of the ammonia-oxidizing Candidatus Nitrososphaera gargensis: insights into metabolic versatility and environmental adaptations.</title>
        <authorList>
            <person name="Spang A."/>
            <person name="Poehlein A."/>
            <person name="Offre P."/>
            <person name="Zumbragel S."/>
            <person name="Haider S."/>
            <person name="Rychlik N."/>
            <person name="Nowka B."/>
            <person name="Schmeisser C."/>
            <person name="Lebedeva E.V."/>
            <person name="Rattei T."/>
            <person name="Bohm C."/>
            <person name="Schmid M."/>
            <person name="Galushko A."/>
            <person name="Hatzenpichler R."/>
            <person name="Weinmaier T."/>
            <person name="Daniel R."/>
            <person name="Schleper C."/>
            <person name="Spieck E."/>
            <person name="Streit W."/>
            <person name="Wagner M."/>
        </authorList>
    </citation>
    <scope>NUCLEOTIDE SEQUENCE [LARGE SCALE GENOMIC DNA]</scope>
    <source>
        <strain evidence="3">Ga9.2</strain>
    </source>
</reference>
<dbReference type="Proteomes" id="UP000008037">
    <property type="component" value="Chromosome"/>
</dbReference>
<dbReference type="Pfam" id="PF00733">
    <property type="entry name" value="Asn_synthase"/>
    <property type="match status" value="1"/>
</dbReference>
<dbReference type="PANTHER" id="PTHR43284:SF1">
    <property type="entry name" value="ASPARAGINE SYNTHETASE"/>
    <property type="match status" value="1"/>
</dbReference>
<evidence type="ECO:0000313" key="2">
    <source>
        <dbReference type="EMBL" id="AFU57531.1"/>
    </source>
</evidence>
<protein>
    <submittedName>
        <fullName evidence="2">Putative asparagine synthase</fullName>
        <ecNumber evidence="2">6.3.5.4</ecNumber>
    </submittedName>
</protein>
<dbReference type="SUPFAM" id="SSF52402">
    <property type="entry name" value="Adenine nucleotide alpha hydrolases-like"/>
    <property type="match status" value="1"/>
</dbReference>
<dbReference type="InterPro" id="IPR001962">
    <property type="entry name" value="Asn_synthase"/>
</dbReference>
<evidence type="ECO:0000313" key="3">
    <source>
        <dbReference type="Proteomes" id="UP000008037"/>
    </source>
</evidence>
<dbReference type="EC" id="6.3.5.4" evidence="2"/>
<dbReference type="InParanoid" id="K0I8C8"/>
<dbReference type="PATRIC" id="fig|1237085.11.peg.563"/>
<feature type="domain" description="Asparagine synthetase" evidence="1">
    <location>
        <begin position="101"/>
        <end position="432"/>
    </location>
</feature>
<dbReference type="AlphaFoldDB" id="K0I8C8"/>
<dbReference type="HOGENOM" id="CLU_688115_0_0_2"/>
<evidence type="ECO:0000259" key="1">
    <source>
        <dbReference type="Pfam" id="PF00733"/>
    </source>
</evidence>
<dbReference type="PANTHER" id="PTHR43284">
    <property type="entry name" value="ASPARAGINE SYNTHETASE (GLUTAMINE-HYDROLYZING)"/>
    <property type="match status" value="1"/>
</dbReference>
<gene>
    <name evidence="2" type="primary">asnB1</name>
    <name evidence="2" type="ordered locus">Ngar_c05880</name>
</gene>
<sequence>MTFRIISPQLGNFSHSIIQFKLYYSIIRKIVMLKVLMKSDLDSISRVLTLRYDPLEKPVRKPLISSDFTPYSSYGEDVEASILDLIKKELLNKYDELKLKNVSLALSAGVDSRLTLAMIRTVLPDVKIDCISVGFGDKEDEVSQAKEISRVYDCNFHNIILDEVLSDLPKLIAIVKKPKWNLYQFYPLEHGKKYSNVFYTGDGGDELFGGYTFRYHKFLSLLPRDKGWKTKVKLYLSCHERDWVPDQNKMFGSAVKFSWEKIYELFRPYFSNDLEPLNQIFFADFNGKLLYDWLPANFAFADFLKIRIESIFLTSTMIDFATHIPPDKKYDLRTRIGKLPLRSILIKHKGNEKMMEPVKKGFSIDLISLWNRHAKEIVSAYVNAESEVVRNKIIDKDWITISTRKLEEKNSDLRHRYINKMLSILALEIWYRLFISKSLNSRQKL</sequence>
<dbReference type="STRING" id="1237085.Ngar_c05880"/>
<accession>K0I8C8</accession>
<dbReference type="KEGG" id="nga:Ngar_c05880"/>
<dbReference type="EMBL" id="CP002408">
    <property type="protein sequence ID" value="AFU57531.1"/>
    <property type="molecule type" value="Genomic_DNA"/>
</dbReference>
<organism evidence="2 3">
    <name type="scientific">Nitrososphaera gargensis (strain Ga9.2)</name>
    <dbReference type="NCBI Taxonomy" id="1237085"/>
    <lineage>
        <taxon>Archaea</taxon>
        <taxon>Nitrososphaerota</taxon>
        <taxon>Nitrososphaeria</taxon>
        <taxon>Nitrososphaerales</taxon>
        <taxon>Nitrososphaeraceae</taxon>
        <taxon>Nitrososphaera</taxon>
    </lineage>
</organism>
<dbReference type="Gene3D" id="3.40.50.620">
    <property type="entry name" value="HUPs"/>
    <property type="match status" value="1"/>
</dbReference>
<dbReference type="GO" id="GO:0006529">
    <property type="term" value="P:asparagine biosynthetic process"/>
    <property type="evidence" value="ECO:0007669"/>
    <property type="project" value="InterPro"/>
</dbReference>
<dbReference type="InterPro" id="IPR014729">
    <property type="entry name" value="Rossmann-like_a/b/a_fold"/>
</dbReference>
<name>K0I8C8_NITGG</name>
<proteinExistence type="predicted"/>
<keyword evidence="3" id="KW-1185">Reference proteome</keyword>